<accession>A0A1M5HB17</accession>
<sequence length="415" mass="44368">MKPDDDAPGGEIELISDEHGLAVIGDPAAVELFLASEGLESKELGLPRLSKALNASGALAQGGSEIAANAGRWVKLTEESAQKLKKFKLMKGSSPGTARTVLTQNGKSKGFLELVKTPGSIAGNPAVLAGVGGIMAQLAMQQAMDEITDYLETIDKKLDSVLRMQLNQVLAEMDAVDLAIQEAMTVREHVGRVSEVTWSKVQATSQSILKTQALAVRQLRDLATELDKKQKVGELVDATQETEADVRKWLAVLARCVQLHDAVAVLELDRALDSAPDELDRHRMGLKAAREQRLALLASATGDVLDRMNAVVGIANAKVLRHPSASPTLALTGNRVATGVIEFHETVGIEAGVQPAEGKRWALAVAEVRDKALDAGGDGVDAAKRLGNETYDRARTTGKKVSTQVSERASRWRKN</sequence>
<reference evidence="2 3" key="1">
    <citation type="submission" date="2016-11" db="EMBL/GenBank/DDBJ databases">
        <authorList>
            <person name="Jaros S."/>
            <person name="Januszkiewicz K."/>
            <person name="Wedrychowicz H."/>
        </authorList>
    </citation>
    <scope>NUCLEOTIDE SEQUENCE [LARGE SCALE GENOMIC DNA]</scope>
    <source>
        <strain evidence="2 3">DSM 45627</strain>
    </source>
</reference>
<protein>
    <submittedName>
        <fullName evidence="2">Uncharacterized protein</fullName>
    </submittedName>
</protein>
<evidence type="ECO:0000256" key="1">
    <source>
        <dbReference type="SAM" id="MobiDB-lite"/>
    </source>
</evidence>
<evidence type="ECO:0000313" key="2">
    <source>
        <dbReference type="EMBL" id="SHG13136.1"/>
    </source>
</evidence>
<name>A0A1M5HB17_9ACTN</name>
<evidence type="ECO:0000313" key="3">
    <source>
        <dbReference type="Proteomes" id="UP000186132"/>
    </source>
</evidence>
<dbReference type="EMBL" id="FQVU01000002">
    <property type="protein sequence ID" value="SHG13136.1"/>
    <property type="molecule type" value="Genomic_DNA"/>
</dbReference>
<dbReference type="Proteomes" id="UP000186132">
    <property type="component" value="Unassembled WGS sequence"/>
</dbReference>
<gene>
    <name evidence="2" type="ORF">SAMN05443575_1456</name>
</gene>
<dbReference type="OrthoDB" id="4391631at2"/>
<organism evidence="2 3">
    <name type="scientific">Jatrophihabitans endophyticus</name>
    <dbReference type="NCBI Taxonomy" id="1206085"/>
    <lineage>
        <taxon>Bacteria</taxon>
        <taxon>Bacillati</taxon>
        <taxon>Actinomycetota</taxon>
        <taxon>Actinomycetes</taxon>
        <taxon>Jatrophihabitantales</taxon>
        <taxon>Jatrophihabitantaceae</taxon>
        <taxon>Jatrophihabitans</taxon>
    </lineage>
</organism>
<dbReference type="STRING" id="1206085.SAMN05443575_1456"/>
<dbReference type="RefSeq" id="WP_073388111.1">
    <property type="nucleotide sequence ID" value="NZ_FQVU01000002.1"/>
</dbReference>
<feature type="region of interest" description="Disordered" evidence="1">
    <location>
        <begin position="391"/>
        <end position="415"/>
    </location>
</feature>
<proteinExistence type="predicted"/>
<keyword evidence="3" id="KW-1185">Reference proteome</keyword>
<dbReference type="AlphaFoldDB" id="A0A1M5HB17"/>